<feature type="compositionally biased region" description="Basic residues" evidence="1">
    <location>
        <begin position="32"/>
        <end position="47"/>
    </location>
</feature>
<dbReference type="EMBL" id="AFBQ01000086">
    <property type="protein sequence ID" value="EHY31951.1"/>
    <property type="molecule type" value="Genomic_DNA"/>
</dbReference>
<gene>
    <name evidence="2" type="ORF">HMPREF9440_00662</name>
</gene>
<name>H3KD55_9BURK</name>
<protein>
    <submittedName>
        <fullName evidence="2">Uncharacterized protein</fullName>
    </submittedName>
</protein>
<sequence>MAGSNASKASGTASRNRPLHPIGRAFPALPRCRSRLAQKRRGRRCGH</sequence>
<dbReference type="HOGENOM" id="CLU_3174049_0_0_4"/>
<evidence type="ECO:0000313" key="2">
    <source>
        <dbReference type="EMBL" id="EHY31951.1"/>
    </source>
</evidence>
<feature type="compositionally biased region" description="Polar residues" evidence="1">
    <location>
        <begin position="1"/>
        <end position="15"/>
    </location>
</feature>
<feature type="region of interest" description="Disordered" evidence="1">
    <location>
        <begin position="1"/>
        <end position="47"/>
    </location>
</feature>
<dbReference type="AlphaFoldDB" id="H3KD55"/>
<reference evidence="2 3" key="1">
    <citation type="submission" date="2011-11" db="EMBL/GenBank/DDBJ databases">
        <authorList>
            <person name="Weinstock G."/>
            <person name="Sodergren E."/>
            <person name="Clifton S."/>
            <person name="Fulton L."/>
            <person name="Fulton B."/>
            <person name="Courtney L."/>
            <person name="Fronick C."/>
            <person name="Harrison M."/>
            <person name="Strong C."/>
            <person name="Farmer C."/>
            <person name="Delahaunty K."/>
            <person name="Markovic C."/>
            <person name="Hall O."/>
            <person name="Minx P."/>
            <person name="Tomlinson C."/>
            <person name="Mitreva M."/>
            <person name="Hou S."/>
            <person name="Chen J."/>
            <person name="Wollam A."/>
            <person name="Pepin K.H."/>
            <person name="Johnson M."/>
            <person name="Bhonagiri V."/>
            <person name="Zhang X."/>
            <person name="Suruliraj S."/>
            <person name="Warren W."/>
            <person name="Chinwalla A."/>
            <person name="Mardis E.R."/>
            <person name="Wilson R.K."/>
        </authorList>
    </citation>
    <scope>NUCLEOTIDE SEQUENCE [LARGE SCALE GENOMIC DNA]</scope>
    <source>
        <strain evidence="2 3">YIT 11816</strain>
    </source>
</reference>
<comment type="caution">
    <text evidence="2">The sequence shown here is derived from an EMBL/GenBank/DDBJ whole genome shotgun (WGS) entry which is preliminary data.</text>
</comment>
<evidence type="ECO:0000256" key="1">
    <source>
        <dbReference type="SAM" id="MobiDB-lite"/>
    </source>
</evidence>
<keyword evidence="3" id="KW-1185">Reference proteome</keyword>
<evidence type="ECO:0000313" key="3">
    <source>
        <dbReference type="Proteomes" id="UP000004956"/>
    </source>
</evidence>
<dbReference type="Proteomes" id="UP000004956">
    <property type="component" value="Unassembled WGS sequence"/>
</dbReference>
<organism evidence="2 3">
    <name type="scientific">Sutterella parvirubra YIT 11816</name>
    <dbReference type="NCBI Taxonomy" id="762967"/>
    <lineage>
        <taxon>Bacteria</taxon>
        <taxon>Pseudomonadati</taxon>
        <taxon>Pseudomonadota</taxon>
        <taxon>Betaproteobacteria</taxon>
        <taxon>Burkholderiales</taxon>
        <taxon>Sutterellaceae</taxon>
        <taxon>Sutterella</taxon>
    </lineage>
</organism>
<proteinExistence type="predicted"/>
<accession>H3KD55</accession>